<dbReference type="InterPro" id="IPR004014">
    <property type="entry name" value="ATPase_P-typ_cation-transptr_N"/>
</dbReference>
<reference evidence="9" key="1">
    <citation type="submission" date="2013-08" db="EMBL/GenBank/DDBJ databases">
        <authorList>
            <person name="Mendez C."/>
            <person name="Richter M."/>
            <person name="Ferrer M."/>
            <person name="Sanchez J."/>
        </authorList>
    </citation>
    <scope>NUCLEOTIDE SEQUENCE</scope>
</reference>
<dbReference type="InterPro" id="IPR018303">
    <property type="entry name" value="ATPase_P-typ_P_site"/>
</dbReference>
<dbReference type="PANTHER" id="PTHR42861">
    <property type="entry name" value="CALCIUM-TRANSPORTING ATPASE"/>
    <property type="match status" value="1"/>
</dbReference>
<evidence type="ECO:0000256" key="4">
    <source>
        <dbReference type="ARBA" id="ARBA00022840"/>
    </source>
</evidence>
<keyword evidence="5 7" id="KW-1133">Transmembrane helix</keyword>
<dbReference type="InterPro" id="IPR023214">
    <property type="entry name" value="HAD_sf"/>
</dbReference>
<feature type="domain" description="Cation-transporting P-type ATPase N-terminal" evidence="8">
    <location>
        <begin position="1"/>
        <end position="64"/>
    </location>
</feature>
<evidence type="ECO:0000256" key="5">
    <source>
        <dbReference type="ARBA" id="ARBA00022989"/>
    </source>
</evidence>
<keyword evidence="4" id="KW-0067">ATP-binding</keyword>
<gene>
    <name evidence="9" type="ORF">B1B_01415</name>
</gene>
<feature type="transmembrane region" description="Helical" evidence="7">
    <location>
        <begin position="229"/>
        <end position="249"/>
    </location>
</feature>
<protein>
    <submittedName>
        <fullName evidence="9">Cation-transporting ATPase</fullName>
    </submittedName>
</protein>
<keyword evidence="3" id="KW-0547">Nucleotide-binding</keyword>
<sequence length="508" mass="53002">LGAMPVPENGLTSTEAERRLAEGGPNEIASRPGSAKLRLLVETVREPIVLLLLGAGILYLLFGEPRDSILILVFLGVIIGLDFYQGAQTENALAALRALSEPEVQVVRDGTERLLPARDLVPGDRIRLHEGNRVPADAVVLESEGLLVDESLLTGEAVPIPKGPADEEATWSGPGKGTEGFLYAQTLVVSGEGTARVHATGTRTEVGHIAGALGTISREVPLLQRQTRALVLAISAAAGVLSVLVAVLVGLTSGAWIPGLLAGIAVAIALLPEEIPIVLTVYTALGARRLAEHHALARRLSAIPTLGAVTVLCTDKTGTLTLNRMTVAEVLPVGQALPGGALAPGGPTDVRALLLSASRASGPASHDPMELAILTAKEAAMGKEPSRALELARRFPFNQRSMITVYVWRQDTGKLTAAAKGAPEAILERCSLPADDRARWARVAGEMASRGLRVLGVAETELPLTEPPSDVGSLPLSFRGFLGFVDPLRPDVPAAIGSAGRPASGSSW</sequence>
<evidence type="ECO:0000256" key="3">
    <source>
        <dbReference type="ARBA" id="ARBA00022741"/>
    </source>
</evidence>
<dbReference type="Pfam" id="PF00690">
    <property type="entry name" value="Cation_ATPase_N"/>
    <property type="match status" value="1"/>
</dbReference>
<dbReference type="InterPro" id="IPR008250">
    <property type="entry name" value="ATPase_P-typ_transduc_dom_A_sf"/>
</dbReference>
<dbReference type="InterPro" id="IPR059000">
    <property type="entry name" value="ATPase_P-type_domA"/>
</dbReference>
<dbReference type="EMBL" id="AUZY01000972">
    <property type="protein sequence ID" value="EQD76828.1"/>
    <property type="molecule type" value="Genomic_DNA"/>
</dbReference>
<dbReference type="PRINTS" id="PR00119">
    <property type="entry name" value="CATATPASE"/>
</dbReference>
<dbReference type="AlphaFoldDB" id="T1C7G5"/>
<dbReference type="Pfam" id="PF00122">
    <property type="entry name" value="E1-E2_ATPase"/>
    <property type="match status" value="1"/>
</dbReference>
<feature type="transmembrane region" description="Helical" evidence="7">
    <location>
        <begin position="44"/>
        <end position="62"/>
    </location>
</feature>
<feature type="non-terminal residue" evidence="9">
    <location>
        <position position="1"/>
    </location>
</feature>
<feature type="transmembrane region" description="Helical" evidence="7">
    <location>
        <begin position="255"/>
        <end position="272"/>
    </location>
</feature>
<evidence type="ECO:0000256" key="2">
    <source>
        <dbReference type="ARBA" id="ARBA00022692"/>
    </source>
</evidence>
<name>T1C7G5_9ZZZZ</name>
<dbReference type="Gene3D" id="2.70.150.10">
    <property type="entry name" value="Calcium-transporting ATPase, cytoplasmic transduction domain A"/>
    <property type="match status" value="1"/>
</dbReference>
<evidence type="ECO:0000256" key="6">
    <source>
        <dbReference type="ARBA" id="ARBA00023136"/>
    </source>
</evidence>
<comment type="subcellular location">
    <subcellularLocation>
        <location evidence="1">Membrane</location>
        <topology evidence="1">Multi-pass membrane protein</topology>
    </subcellularLocation>
</comment>
<dbReference type="Gene3D" id="3.40.1110.10">
    <property type="entry name" value="Calcium-transporting ATPase, cytoplasmic domain N"/>
    <property type="match status" value="1"/>
</dbReference>
<comment type="caution">
    <text evidence="9">The sequence shown here is derived from an EMBL/GenBank/DDBJ whole genome shotgun (WGS) entry which is preliminary data.</text>
</comment>
<proteinExistence type="predicted"/>
<reference evidence="9" key="2">
    <citation type="journal article" date="2014" name="ISME J.">
        <title>Microbial stratification in low pH oxic and suboxic macroscopic growths along an acid mine drainage.</title>
        <authorList>
            <person name="Mendez-Garcia C."/>
            <person name="Mesa V."/>
            <person name="Sprenger R.R."/>
            <person name="Richter M."/>
            <person name="Diez M.S."/>
            <person name="Solano J."/>
            <person name="Bargiela R."/>
            <person name="Golyshina O.V."/>
            <person name="Manteca A."/>
            <person name="Ramos J.L."/>
            <person name="Gallego J.R."/>
            <person name="Llorente I."/>
            <person name="Martins Dos Santos V.A."/>
            <person name="Jensen O.N."/>
            <person name="Pelaez A.I."/>
            <person name="Sanchez J."/>
            <person name="Ferrer M."/>
        </authorList>
    </citation>
    <scope>NUCLEOTIDE SEQUENCE</scope>
</reference>
<evidence type="ECO:0000259" key="8">
    <source>
        <dbReference type="SMART" id="SM00831"/>
    </source>
</evidence>
<dbReference type="Gene3D" id="1.20.1110.10">
    <property type="entry name" value="Calcium-transporting ATPase, transmembrane domain"/>
    <property type="match status" value="1"/>
</dbReference>
<organism evidence="9">
    <name type="scientific">mine drainage metagenome</name>
    <dbReference type="NCBI Taxonomy" id="410659"/>
    <lineage>
        <taxon>unclassified sequences</taxon>
        <taxon>metagenomes</taxon>
        <taxon>ecological metagenomes</taxon>
    </lineage>
</organism>
<dbReference type="PRINTS" id="PR00121">
    <property type="entry name" value="NAKATPASE"/>
</dbReference>
<dbReference type="Gene3D" id="3.40.50.1000">
    <property type="entry name" value="HAD superfamily/HAD-like"/>
    <property type="match status" value="1"/>
</dbReference>
<dbReference type="InterPro" id="IPR001757">
    <property type="entry name" value="P_typ_ATPase"/>
</dbReference>
<feature type="transmembrane region" description="Helical" evidence="7">
    <location>
        <begin position="68"/>
        <end position="87"/>
    </location>
</feature>
<keyword evidence="6 7" id="KW-0472">Membrane</keyword>
<evidence type="ECO:0000313" key="9">
    <source>
        <dbReference type="EMBL" id="EQD76828.1"/>
    </source>
</evidence>
<evidence type="ECO:0000256" key="7">
    <source>
        <dbReference type="SAM" id="Phobius"/>
    </source>
</evidence>
<dbReference type="InterPro" id="IPR023298">
    <property type="entry name" value="ATPase_P-typ_TM_dom_sf"/>
</dbReference>
<dbReference type="SUPFAM" id="SSF81653">
    <property type="entry name" value="Calcium ATPase, transduction domain A"/>
    <property type="match status" value="1"/>
</dbReference>
<dbReference type="SUPFAM" id="SSF81660">
    <property type="entry name" value="Metal cation-transporting ATPase, ATP-binding domain N"/>
    <property type="match status" value="1"/>
</dbReference>
<keyword evidence="2 7" id="KW-0812">Transmembrane</keyword>
<dbReference type="GO" id="GO:0016887">
    <property type="term" value="F:ATP hydrolysis activity"/>
    <property type="evidence" value="ECO:0007669"/>
    <property type="project" value="InterPro"/>
</dbReference>
<dbReference type="GO" id="GO:0005524">
    <property type="term" value="F:ATP binding"/>
    <property type="evidence" value="ECO:0007669"/>
    <property type="project" value="UniProtKB-KW"/>
</dbReference>
<dbReference type="NCBIfam" id="TIGR01494">
    <property type="entry name" value="ATPase_P-type"/>
    <property type="match status" value="1"/>
</dbReference>
<evidence type="ECO:0000256" key="1">
    <source>
        <dbReference type="ARBA" id="ARBA00004141"/>
    </source>
</evidence>
<dbReference type="PROSITE" id="PS00154">
    <property type="entry name" value="ATPASE_E1_E2"/>
    <property type="match status" value="1"/>
</dbReference>
<dbReference type="Pfam" id="PF13246">
    <property type="entry name" value="Cation_ATPase"/>
    <property type="match status" value="1"/>
</dbReference>
<dbReference type="InterPro" id="IPR023299">
    <property type="entry name" value="ATPase_P-typ_cyto_dom_N"/>
</dbReference>
<dbReference type="SMART" id="SM00831">
    <property type="entry name" value="Cation_ATPase_N"/>
    <property type="match status" value="1"/>
</dbReference>
<dbReference type="GO" id="GO:0016020">
    <property type="term" value="C:membrane"/>
    <property type="evidence" value="ECO:0007669"/>
    <property type="project" value="UniProtKB-SubCell"/>
</dbReference>
<dbReference type="SUPFAM" id="SSF81665">
    <property type="entry name" value="Calcium ATPase, transmembrane domain M"/>
    <property type="match status" value="1"/>
</dbReference>
<accession>T1C7G5</accession>